<dbReference type="Pfam" id="PF25024">
    <property type="entry name" value="EGF_TEN"/>
    <property type="match status" value="2"/>
</dbReference>
<dbReference type="InterPro" id="IPR041161">
    <property type="entry name" value="EGF_Tenascin"/>
</dbReference>
<dbReference type="InterPro" id="IPR050991">
    <property type="entry name" value="ECM_Regulatory_Proteins"/>
</dbReference>
<keyword evidence="10" id="KW-0175">Coiled coil</keyword>
<evidence type="ECO:0000256" key="10">
    <source>
        <dbReference type="ARBA" id="ARBA00023054"/>
    </source>
</evidence>
<dbReference type="PANTHER" id="PTHR46708">
    <property type="entry name" value="TENASCIN"/>
    <property type="match status" value="1"/>
</dbReference>
<protein>
    <recommendedName>
        <fullName evidence="13">Tenascin</fullName>
    </recommendedName>
    <alternativeName>
        <fullName evidence="14">Hexabrachion</fullName>
    </alternativeName>
    <alternativeName>
        <fullName evidence="15">Tenascin-C</fullName>
    </alternativeName>
</protein>
<dbReference type="GO" id="GO:0030155">
    <property type="term" value="P:regulation of cell adhesion"/>
    <property type="evidence" value="ECO:0007669"/>
    <property type="project" value="TreeGrafter"/>
</dbReference>
<evidence type="ECO:0000256" key="5">
    <source>
        <dbReference type="ARBA" id="ARBA00022536"/>
    </source>
</evidence>
<dbReference type="InterPro" id="IPR002181">
    <property type="entry name" value="Fibrinogen_a/b/g_C_dom"/>
</dbReference>
<dbReference type="FunFam" id="2.60.40.10:FF:000207">
    <property type="entry name" value="Tenascin C"/>
    <property type="match status" value="1"/>
</dbReference>
<dbReference type="FunFam" id="2.60.40.10:FF:000274">
    <property type="entry name" value="Tenascin C"/>
    <property type="match status" value="1"/>
</dbReference>
<keyword evidence="3" id="KW-0964">Secreted</keyword>
<evidence type="ECO:0000256" key="7">
    <source>
        <dbReference type="ARBA" id="ARBA00022737"/>
    </source>
</evidence>
<dbReference type="InterPro" id="IPR036056">
    <property type="entry name" value="Fibrinogen-like_C"/>
</dbReference>
<dbReference type="CDD" id="cd00063">
    <property type="entry name" value="FN3"/>
    <property type="match status" value="13"/>
</dbReference>
<dbReference type="FunFam" id="2.60.40.10:FF:000611">
    <property type="entry name" value="Tenascin C"/>
    <property type="match status" value="1"/>
</dbReference>
<dbReference type="Gene3D" id="3.90.215.10">
    <property type="entry name" value="Gamma Fibrinogen, chain A, domain 1"/>
    <property type="match status" value="1"/>
</dbReference>
<evidence type="ECO:0000256" key="16">
    <source>
        <dbReference type="SAM" id="SignalP"/>
    </source>
</evidence>
<keyword evidence="6 16" id="KW-0732">Signal</keyword>
<dbReference type="Pfam" id="PF18720">
    <property type="entry name" value="EGF_Tenascin"/>
    <property type="match status" value="1"/>
</dbReference>
<feature type="domain" description="Fibronectin type-III" evidence="17">
    <location>
        <begin position="1432"/>
        <end position="1521"/>
    </location>
</feature>
<dbReference type="InterPro" id="IPR013783">
    <property type="entry name" value="Ig-like_fold"/>
</dbReference>
<organism evidence="19">
    <name type="scientific">Balaenoptera musculus</name>
    <name type="common">Blue whale</name>
    <dbReference type="NCBI Taxonomy" id="9771"/>
    <lineage>
        <taxon>Eukaryota</taxon>
        <taxon>Metazoa</taxon>
        <taxon>Chordata</taxon>
        <taxon>Craniata</taxon>
        <taxon>Vertebrata</taxon>
        <taxon>Euteleostomi</taxon>
        <taxon>Mammalia</taxon>
        <taxon>Eutheria</taxon>
        <taxon>Laurasiatheria</taxon>
        <taxon>Artiodactyla</taxon>
        <taxon>Whippomorpha</taxon>
        <taxon>Cetacea</taxon>
        <taxon>Mysticeti</taxon>
        <taxon>Balaenopteridae</taxon>
        <taxon>Balaenoptera</taxon>
    </lineage>
</organism>
<comment type="subcellular location">
    <subcellularLocation>
        <location evidence="1">Secreted</location>
        <location evidence="1">Extracellular space</location>
        <location evidence="1">Extracellular matrix</location>
    </subcellularLocation>
</comment>
<evidence type="ECO:0000256" key="3">
    <source>
        <dbReference type="ARBA" id="ARBA00022525"/>
    </source>
</evidence>
<dbReference type="Gene3D" id="2.10.25.10">
    <property type="entry name" value="Laminin"/>
    <property type="match status" value="14"/>
</dbReference>
<keyword evidence="11" id="KW-1015">Disulfide bond</keyword>
<dbReference type="InterPro" id="IPR036116">
    <property type="entry name" value="FN3_sf"/>
</dbReference>
<dbReference type="InterPro" id="IPR013111">
    <property type="entry name" value="EGF_extracell"/>
</dbReference>
<name>A0A8C0HX63_BALMU</name>
<dbReference type="FunFam" id="2.60.40.10:FF:000162">
    <property type="entry name" value="Tenascin C"/>
    <property type="match status" value="1"/>
</dbReference>
<evidence type="ECO:0000256" key="12">
    <source>
        <dbReference type="ARBA" id="ARBA00023180"/>
    </source>
</evidence>
<evidence type="ECO:0000259" key="17">
    <source>
        <dbReference type="PROSITE" id="PS50853"/>
    </source>
</evidence>
<dbReference type="Pfam" id="PF00041">
    <property type="entry name" value="fn3"/>
    <property type="match status" value="12"/>
</dbReference>
<feature type="domain" description="Fibronectin type-III" evidence="17">
    <location>
        <begin position="987"/>
        <end position="1077"/>
    </location>
</feature>
<dbReference type="GO" id="GO:0007155">
    <property type="term" value="P:cell adhesion"/>
    <property type="evidence" value="ECO:0007669"/>
    <property type="project" value="UniProtKB-KW"/>
</dbReference>
<gene>
    <name evidence="19" type="primary">TNC</name>
</gene>
<dbReference type="PROSITE" id="PS00022">
    <property type="entry name" value="EGF_1"/>
    <property type="match status" value="5"/>
</dbReference>
<sequence>MGVVTRLLAGIFLALLALPAEGGVLKKVIRHKRQSGLNVTLPEENQPVVFNHVYNIKLPVGSQCSVDLESASGEKDLVPLSEPRESFQEHTVDGENQIVFTHRINIPRRACGCAAAPDVKELLSRLEELENLVSSLREQCTLGAGCCFQPAEGRLDTKPFCSGRGNFSTEGCGCVCEPGWKGPNCSEPECPGNCHLRGQCLDGQCVCDKGFMGDDCGQLACPSDCNDQGKCMNGTCVCFEGYSGVDCGQEPCPVPCSEEHGRCVDGRCVCQDGFAGEDCNEPLCLHNCHGRGRCVENECVCDEGFTGDDCGELICPNDCFDRGRCVNGTCYCDEGFVGEDCGQLACPHACHGRGRCDEGQCVCDEGFAGADCSEKRCPSDCHDRGRCLDGHCECDDGFTGADCGELRCPRDCSGHGRCVNGQCVCDEGRTGEDCGQLRCPNDCHGRGRCEQGRCECELGFQGYDCGEMSCPHDCHQHGRCVNGMCVCDDAYMGEDCRELRCPRDCSQRGRCVDGRCVCEDGFAGPDCADLSCPGDCHGRGRCVDGQCVCHEGFTGKDCGQRRCPDDCHGQGRCVDGQCVCHEGFTGLDCGQRSCPNDCSNWGQCVSGRCICNEGYTGEDCSQVSPPKDLIVTEVTEETINLAWENEMRVTEYLIVYTPTHEDGLEMQFRVPGDQTSTTIQELEPGVEYLIRVFAILENKKSIPVSARVATYLPTPEGLKFKSIRETSVEVEWDPLDIAFETWEVIFRNMNKEDEGEITKSLRRPETTYQQTGLAPGQEYEISLHIVKNNTRGPGLKRVTTTRLDAPSQIEVKDVTDTTALITWSKPLAEIDSIELTYGIKDVPGDRTSIDLTHEENQYSIGSLKPDTDYEVSLISRRADMSSIPARETFTTGLDAPRNLRRISQTENSITLEWRNVKAAADSYRIKYAPISGGDHAEVEVPRSQQTTTKTTLTGLRPGTEYGIGVSAVKGDKESDPTTINAATDLDAPKDLQVSEPTETSVTLRWQMPLAKFDRYRLNYSLPSGQPVEVQLPRGTTSYILKGLEPGQEYTILLTAEKGRHKSKPARVHASTDHAPEIENLTVTKSGWDGLKLNWTTADQAFEHFVIQVQEANGVEAAQNLTAPGSLRAVDVQGLKAATPYTVTIYGVIRGYRTPVLSAEASTGEAPRLGEVTVSEVGWDALKLHWTAPEGAYEQFLIQVQETDTDEAAQNLTVPGGLRSVDLPGLKAATHYSVTIRGVTRDFSTTPLSVEVLTAELPKLGHLVVTEAGWDGLKLNWTTADQAFEHFVIQVQEANRVEAAQNLTAPGSLRAVDVQGLKAATPYTVTIYGYFHPSLLSEALPLLENLTISDINPYGFTVSWTASENAFDSFLVTVVDSGKLLDPQEFTLSGTQRKLELRGLITGIGYEVMVSGFTQGHQTKPLRAEIVTEAEPEVDNLLVSDATPDGFRLSWTADEGVFDSFVLKIRDTKKQSEPLEITLLAPERTRDITGLREATEYEIELYGISSGRRSQPVSAIATTAMGSPKEIVFSDVTENSATVSWKAPTTQVESFRVTSVPTAGGTPSVVTVDGTKTQTRLLRLLPGVEYLVSVIALKGFEESEPVSGTLTTALDGPICLVTAKITDSEALACAAGHRPCGQLMSISYTGEREPEITRTVSGNTVEYALTNLKPATEYTLRIFAEKGPQKSSIITTKFMTDLDSPRDFTATDVQSETAVLTWRPPRASVTGYLLEVVVDPDTTSYSLAELSPSTHYMAKIQALNGPLRSKIIKTTFTTTGVLYPFPRDCSQTMLNGDTTSGVYTIYLNNDKTQKQEVFCDMTSDGGGWIVFLRRKNGREDFYRNWKAYTAGFGDLKEEFWLGLDTLNKITAQGQYELRVDLRDHGQSAYAVYDKFSVGDARTRYRLKVEGYSGTAGDSMAYHNGRSFSTFDKDTDSAITNCALSYKGAFWYKNCHRVNLMGRYGDRSHSQGVNWFHWKGHEYSIQFAEMKLRPSNFRNLEGRRKRA</sequence>
<evidence type="ECO:0000256" key="6">
    <source>
        <dbReference type="ARBA" id="ARBA00022729"/>
    </source>
</evidence>
<feature type="domain" description="Fibronectin type-III" evidence="17">
    <location>
        <begin position="805"/>
        <end position="896"/>
    </location>
</feature>
<feature type="signal peptide" evidence="16">
    <location>
        <begin position="1"/>
        <end position="22"/>
    </location>
</feature>
<dbReference type="SUPFAM" id="SSF49265">
    <property type="entry name" value="Fibronectin type III"/>
    <property type="match status" value="10"/>
</dbReference>
<keyword evidence="12" id="KW-0325">Glycoprotein</keyword>
<evidence type="ECO:0000256" key="9">
    <source>
        <dbReference type="ARBA" id="ARBA00022974"/>
    </source>
</evidence>
<dbReference type="Pfam" id="PF00147">
    <property type="entry name" value="Fibrinogen_C"/>
    <property type="match status" value="1"/>
</dbReference>
<dbReference type="Gene3D" id="2.60.40.10">
    <property type="entry name" value="Immunoglobulins"/>
    <property type="match status" value="13"/>
</dbReference>
<dbReference type="InterPro" id="IPR014716">
    <property type="entry name" value="Fibrinogen_a/b/g_C_1"/>
</dbReference>
<keyword evidence="5" id="KW-0245">EGF-like domain</keyword>
<dbReference type="PROSITE" id="PS01186">
    <property type="entry name" value="EGF_2"/>
    <property type="match status" value="6"/>
</dbReference>
<feature type="chain" id="PRO_5034373477" description="Tenascin" evidence="16">
    <location>
        <begin position="23"/>
        <end position="2001"/>
    </location>
</feature>
<keyword evidence="7" id="KW-0677">Repeat</keyword>
<evidence type="ECO:0000256" key="15">
    <source>
        <dbReference type="ARBA" id="ARBA00080298"/>
    </source>
</evidence>
<dbReference type="InterPro" id="IPR000742">
    <property type="entry name" value="EGF"/>
</dbReference>
<feature type="domain" description="Fibronectin type-III" evidence="17">
    <location>
        <begin position="1167"/>
        <end position="1257"/>
    </location>
</feature>
<dbReference type="FunFam" id="3.90.215.10:FF:000001">
    <property type="entry name" value="Tenascin isoform 1"/>
    <property type="match status" value="1"/>
</dbReference>
<evidence type="ECO:0000256" key="8">
    <source>
        <dbReference type="ARBA" id="ARBA00022889"/>
    </source>
</evidence>
<evidence type="ECO:0000259" key="18">
    <source>
        <dbReference type="PROSITE" id="PS51406"/>
    </source>
</evidence>
<dbReference type="Pfam" id="PF07974">
    <property type="entry name" value="EGF_2"/>
    <property type="match status" value="1"/>
</dbReference>
<dbReference type="GO" id="GO:0009611">
    <property type="term" value="P:response to wounding"/>
    <property type="evidence" value="ECO:0007669"/>
    <property type="project" value="UniProtKB-ARBA"/>
</dbReference>
<dbReference type="FunFam" id="2.20.25.10:FF:000006">
    <property type="entry name" value="Tenascin C"/>
    <property type="match status" value="1"/>
</dbReference>
<dbReference type="FunFam" id="2.60.40.10:FF:000293">
    <property type="entry name" value="Tenascin C"/>
    <property type="match status" value="1"/>
</dbReference>
<dbReference type="GeneTree" id="ENSGT00940000155188"/>
<proteinExistence type="inferred from homology"/>
<dbReference type="FunFam" id="2.60.40.10:FF:000099">
    <property type="entry name" value="Fibronectin 1"/>
    <property type="match status" value="1"/>
</dbReference>
<evidence type="ECO:0000256" key="14">
    <source>
        <dbReference type="ARBA" id="ARBA00079678"/>
    </source>
</evidence>
<dbReference type="CDD" id="cd00087">
    <property type="entry name" value="FReD"/>
    <property type="match status" value="1"/>
</dbReference>
<comment type="similarity">
    <text evidence="2">Belongs to the tenascin family.</text>
</comment>
<feature type="domain" description="Fibrinogen C-terminal" evidence="18">
    <location>
        <begin position="1775"/>
        <end position="1990"/>
    </location>
</feature>
<dbReference type="PANTHER" id="PTHR46708:SF1">
    <property type="entry name" value="TENASCIN"/>
    <property type="match status" value="1"/>
</dbReference>
<feature type="domain" description="Fibronectin type-III" evidence="17">
    <location>
        <begin position="1341"/>
        <end position="1431"/>
    </location>
</feature>
<evidence type="ECO:0000256" key="1">
    <source>
        <dbReference type="ARBA" id="ARBA00004498"/>
    </source>
</evidence>
<dbReference type="GO" id="GO:0005615">
    <property type="term" value="C:extracellular space"/>
    <property type="evidence" value="ECO:0007669"/>
    <property type="project" value="TreeGrafter"/>
</dbReference>
<accession>A0A8C0HX63</accession>
<dbReference type="SMART" id="SM00186">
    <property type="entry name" value="FBG"/>
    <property type="match status" value="1"/>
</dbReference>
<dbReference type="SUPFAM" id="SSF56496">
    <property type="entry name" value="Fibrinogen C-terminal domain-like"/>
    <property type="match status" value="1"/>
</dbReference>
<evidence type="ECO:0000313" key="19">
    <source>
        <dbReference type="Ensembl" id="ENSBMSP00010010313.1"/>
    </source>
</evidence>
<dbReference type="FunFam" id="2.10.25.10:FF:000001">
    <property type="entry name" value="Tenascin C"/>
    <property type="match status" value="14"/>
</dbReference>
<dbReference type="SMART" id="SM00060">
    <property type="entry name" value="FN3"/>
    <property type="match status" value="13"/>
</dbReference>
<evidence type="ECO:0000256" key="2">
    <source>
        <dbReference type="ARBA" id="ARBA00008673"/>
    </source>
</evidence>
<evidence type="ECO:0000256" key="4">
    <source>
        <dbReference type="ARBA" id="ARBA00022530"/>
    </source>
</evidence>
<dbReference type="GO" id="GO:0098966">
    <property type="term" value="C:perisynaptic extracellular matrix"/>
    <property type="evidence" value="ECO:0007669"/>
    <property type="project" value="TreeGrafter"/>
</dbReference>
<feature type="domain" description="Fibronectin type-III" evidence="17">
    <location>
        <begin position="625"/>
        <end position="717"/>
    </location>
</feature>
<dbReference type="Ensembl" id="ENSBMST00010011463.1">
    <property type="protein sequence ID" value="ENSBMSP00010010313.1"/>
    <property type="gene ID" value="ENSBMSG00010006915.1"/>
</dbReference>
<feature type="domain" description="Fibronectin type-III" evidence="17">
    <location>
        <begin position="897"/>
        <end position="986"/>
    </location>
</feature>
<evidence type="ECO:0000256" key="13">
    <source>
        <dbReference type="ARBA" id="ARBA00069274"/>
    </source>
</evidence>
<dbReference type="FunFam" id="2.60.40.10:FF:000201">
    <property type="entry name" value="Tenascin C"/>
    <property type="match status" value="1"/>
</dbReference>
<feature type="domain" description="Fibronectin type-III" evidence="17">
    <location>
        <begin position="1522"/>
        <end position="1611"/>
    </location>
</feature>
<keyword evidence="4" id="KW-0272">Extracellular matrix</keyword>
<dbReference type="FunFam" id="2.60.40.10:FF:000610">
    <property type="entry name" value="Tenascin C"/>
    <property type="match status" value="1"/>
</dbReference>
<evidence type="ECO:0000256" key="11">
    <source>
        <dbReference type="ARBA" id="ARBA00023157"/>
    </source>
</evidence>
<reference evidence="19" key="1">
    <citation type="submission" date="2023-09" db="UniProtKB">
        <authorList>
            <consortium name="Ensembl"/>
        </authorList>
    </citation>
    <scope>IDENTIFICATION</scope>
</reference>
<dbReference type="NCBIfam" id="NF040941">
    <property type="entry name" value="GGGWT_bact"/>
    <property type="match status" value="1"/>
</dbReference>
<keyword evidence="9" id="KW-0654">Proteoglycan</keyword>
<dbReference type="PROSITE" id="PS50853">
    <property type="entry name" value="FN3"/>
    <property type="match status" value="8"/>
</dbReference>
<dbReference type="PROSITE" id="PS51406">
    <property type="entry name" value="FIBRINOGEN_C_2"/>
    <property type="match status" value="1"/>
</dbReference>
<dbReference type="Gene3D" id="2.20.25.10">
    <property type="match status" value="1"/>
</dbReference>
<keyword evidence="8" id="KW-0130">Cell adhesion</keyword>
<dbReference type="SMART" id="SM00181">
    <property type="entry name" value="EGF"/>
    <property type="match status" value="14"/>
</dbReference>
<dbReference type="InterPro" id="IPR003961">
    <property type="entry name" value="FN3_dom"/>
</dbReference>